<gene>
    <name evidence="1" type="ORF">EZS27_013599</name>
</gene>
<protein>
    <submittedName>
        <fullName evidence="1">Uncharacterized protein</fullName>
    </submittedName>
</protein>
<proteinExistence type="predicted"/>
<dbReference type="AlphaFoldDB" id="A0A5J4RXT5"/>
<organism evidence="1">
    <name type="scientific">termite gut metagenome</name>
    <dbReference type="NCBI Taxonomy" id="433724"/>
    <lineage>
        <taxon>unclassified sequences</taxon>
        <taxon>metagenomes</taxon>
        <taxon>organismal metagenomes</taxon>
    </lineage>
</organism>
<dbReference type="InterPro" id="IPR054333">
    <property type="entry name" value="REase-ARP-assoc"/>
</dbReference>
<reference evidence="1" key="1">
    <citation type="submission" date="2019-03" db="EMBL/GenBank/DDBJ databases">
        <title>Single cell metagenomics reveals metabolic interactions within the superorganism composed of flagellate Streblomastix strix and complex community of Bacteroidetes bacteria on its surface.</title>
        <authorList>
            <person name="Treitli S.C."/>
            <person name="Kolisko M."/>
            <person name="Husnik F."/>
            <person name="Keeling P."/>
            <person name="Hampl V."/>
        </authorList>
    </citation>
    <scope>NUCLEOTIDE SEQUENCE</scope>
    <source>
        <strain evidence="1">STM</strain>
    </source>
</reference>
<comment type="caution">
    <text evidence="1">The sequence shown here is derived from an EMBL/GenBank/DDBJ whole genome shotgun (WGS) entry which is preliminary data.</text>
</comment>
<dbReference type="EMBL" id="SNRY01000621">
    <property type="protein sequence ID" value="KAA6338398.1"/>
    <property type="molecule type" value="Genomic_DNA"/>
</dbReference>
<name>A0A5J4RXT5_9ZZZZ</name>
<accession>A0A5J4RXT5</accession>
<sequence>MKTEEIFFCSGASIAAAIGKLNNHNKWELFGISEILGMGNAKYETQLSFYKPVEFDRVIPYNSFSGVSYIGICKNKKWGLFKITVDENSALLKFNCNLIEDVNYADIKQLEEKYPIMKRDCYQDAKDENGATLFFCTDAFSAAAIGKLNSDHKWKLFEMSKILGMGCAKYENQLGIHKLAEFDEVIPYNSFSGVSYIGICQNKKWGLIKITEDENSTLLKFDCNLIENVNYADIQQLEKKYSIMTWIDGIKEYLGVYKSKKYEDVKDGQYKDGRYYPHIFPYDCRNLNLLETYRDDFLQSDWSKKINFHLYFHHLNSSQAMCINFFYPLIIEKKIEMILKKLGLENEKVDYTTVKFEKESDIDNKNGARPTIFDFYFKTESKKEFYFEIKYIENEFGNAKKDAVHEKKYHTIYQEAAQKNIKPVFNNCVNFLANYQIMRNLIHVSENSYVVFIIPKNNTKIKTQADDAKDIVIETYKDKVKVLYWDCLYELIEEQKWGDKLKIHFEEFKRKYKLGRLQDSTKRVKDDLDKKVDQLMEELYKKYEIIATASANDVGDILVRGIDGDKEAYCIIRGIQIEKSTFNKEATALIKEYLAK</sequence>
<dbReference type="Pfam" id="PF22558">
    <property type="entry name" value="REase-ARP"/>
    <property type="match status" value="1"/>
</dbReference>
<evidence type="ECO:0000313" key="1">
    <source>
        <dbReference type="EMBL" id="KAA6338398.1"/>
    </source>
</evidence>